<dbReference type="SUPFAM" id="SSF55307">
    <property type="entry name" value="Tubulin C-terminal domain-like"/>
    <property type="match status" value="1"/>
</dbReference>
<sequence>MLQIETDMEKAAVIKVIGVGGGGCNAVNRMVEAGLQGVEFIAVNTDRQALSRCVAETKIQIGEKLTRGLGAGANPEIGQRAAEETLDEISAIIDGADMIFVTAGMGGGTGTGAAPIIAKTARDMGILTVGVVTKPFSFEGAKRRKQAELGISFLKRYVDSLVVVPNDKLLQNCEKNTSMIEAFRMADDVLRQGVQGISDLISDFALINVDFADVKSVMTDRGIAHMGTGHGKGEKRAQEAVTAAIESPLLETTIEGAKAILLYVSGGYDLGMLEVSEIAGMVEEKADRDCILIFGAAVNEEMQDEIAITVIATGFDEGLENDEKAGGEKKEEKPSVGLDGSAQKDQADEGPQEEVVFGQVEGLTGTERTLQDILNSEEEGTTKFEIPDFLK</sequence>
<feature type="binding site" evidence="5">
    <location>
        <begin position="108"/>
        <end position="110"/>
    </location>
    <ligand>
        <name>GTP</name>
        <dbReference type="ChEBI" id="CHEBI:37565"/>
    </ligand>
</feature>
<dbReference type="Gene3D" id="3.40.50.1440">
    <property type="entry name" value="Tubulin/FtsZ, GTPase domain"/>
    <property type="match status" value="1"/>
</dbReference>
<comment type="caution">
    <text evidence="11">The sequence shown here is derived from an EMBL/GenBank/DDBJ whole genome shotgun (WGS) entry which is preliminary data.</text>
</comment>
<comment type="subunit">
    <text evidence="5">Homodimer. Polymerizes to form a dynamic ring structure in a strictly GTP-dependent manner. Interacts directly with several other division proteins.</text>
</comment>
<evidence type="ECO:0000256" key="4">
    <source>
        <dbReference type="ARBA" id="ARBA00023210"/>
    </source>
</evidence>
<dbReference type="InterPro" id="IPR037103">
    <property type="entry name" value="Tubulin/FtsZ-like_C"/>
</dbReference>
<feature type="domain" description="Tubulin/FtsZ 2-layer sandwich" evidence="10">
    <location>
        <begin position="207"/>
        <end position="324"/>
    </location>
</feature>
<keyword evidence="5 7" id="KW-0132">Cell division</keyword>
<protein>
    <recommendedName>
        <fullName evidence="5 6">Cell division protein FtsZ</fullName>
    </recommendedName>
</protein>
<feature type="region of interest" description="Disordered" evidence="8">
    <location>
        <begin position="319"/>
        <end position="361"/>
    </location>
</feature>
<dbReference type="GO" id="GO:0003924">
    <property type="term" value="F:GTPase activity"/>
    <property type="evidence" value="ECO:0007669"/>
    <property type="project" value="UniProtKB-UniRule"/>
</dbReference>
<dbReference type="GO" id="GO:0051258">
    <property type="term" value="P:protein polymerization"/>
    <property type="evidence" value="ECO:0007669"/>
    <property type="project" value="UniProtKB-UniRule"/>
</dbReference>
<comment type="subcellular location">
    <subcellularLocation>
        <location evidence="5">Cytoplasm</location>
    </subcellularLocation>
    <text evidence="5">Assembles at midcell at the inner surface of the cytoplasmic membrane.</text>
</comment>
<keyword evidence="3 5" id="KW-0342">GTP-binding</keyword>
<dbReference type="FunFam" id="3.40.50.1440:FF:000001">
    <property type="entry name" value="Cell division protein FtsZ"/>
    <property type="match status" value="1"/>
</dbReference>
<keyword evidence="5" id="KW-0963">Cytoplasm</keyword>
<comment type="similarity">
    <text evidence="1 5 7">Belongs to the FtsZ family.</text>
</comment>
<accession>A0A9D1I3Y1</accession>
<feature type="binding site" evidence="5">
    <location>
        <position position="143"/>
    </location>
    <ligand>
        <name>GTP</name>
        <dbReference type="ChEBI" id="CHEBI:37565"/>
    </ligand>
</feature>
<dbReference type="Gene3D" id="3.30.1330.20">
    <property type="entry name" value="Tubulin/FtsZ, C-terminal domain"/>
    <property type="match status" value="1"/>
</dbReference>
<dbReference type="GO" id="GO:0005737">
    <property type="term" value="C:cytoplasm"/>
    <property type="evidence" value="ECO:0007669"/>
    <property type="project" value="UniProtKB-SubCell"/>
</dbReference>
<proteinExistence type="inferred from homology"/>
<evidence type="ECO:0000256" key="3">
    <source>
        <dbReference type="ARBA" id="ARBA00023134"/>
    </source>
</evidence>
<dbReference type="HAMAP" id="MF_00909">
    <property type="entry name" value="FtsZ"/>
    <property type="match status" value="1"/>
</dbReference>
<feature type="compositionally biased region" description="Basic and acidic residues" evidence="8">
    <location>
        <begin position="321"/>
        <end position="334"/>
    </location>
</feature>
<dbReference type="PANTHER" id="PTHR30314">
    <property type="entry name" value="CELL DIVISION PROTEIN FTSZ-RELATED"/>
    <property type="match status" value="1"/>
</dbReference>
<dbReference type="Proteomes" id="UP000824091">
    <property type="component" value="Unassembled WGS sequence"/>
</dbReference>
<dbReference type="InterPro" id="IPR036525">
    <property type="entry name" value="Tubulin/FtsZ_GTPase_sf"/>
</dbReference>
<dbReference type="InterPro" id="IPR003008">
    <property type="entry name" value="Tubulin_FtsZ_GTPase"/>
</dbReference>
<dbReference type="PROSITE" id="PS01134">
    <property type="entry name" value="FTSZ_1"/>
    <property type="match status" value="1"/>
</dbReference>
<feature type="domain" description="Tubulin/FtsZ GTPase" evidence="9">
    <location>
        <begin position="13"/>
        <end position="206"/>
    </location>
</feature>
<keyword evidence="5 7" id="KW-0131">Cell cycle</keyword>
<dbReference type="GO" id="GO:0005525">
    <property type="term" value="F:GTP binding"/>
    <property type="evidence" value="ECO:0007669"/>
    <property type="project" value="UniProtKB-UniRule"/>
</dbReference>
<evidence type="ECO:0000256" key="1">
    <source>
        <dbReference type="ARBA" id="ARBA00009690"/>
    </source>
</evidence>
<dbReference type="GO" id="GO:0000917">
    <property type="term" value="P:division septum assembly"/>
    <property type="evidence" value="ECO:0007669"/>
    <property type="project" value="UniProtKB-KW"/>
</dbReference>
<dbReference type="InterPro" id="IPR000158">
    <property type="entry name" value="Cell_div_FtsZ"/>
</dbReference>
<dbReference type="Pfam" id="PF12327">
    <property type="entry name" value="FtsZ_C"/>
    <property type="match status" value="1"/>
</dbReference>
<dbReference type="InterPro" id="IPR018316">
    <property type="entry name" value="Tubulin/FtsZ_2-layer-sand-dom"/>
</dbReference>
<dbReference type="InterPro" id="IPR024757">
    <property type="entry name" value="FtsZ_C"/>
</dbReference>
<evidence type="ECO:0000313" key="11">
    <source>
        <dbReference type="EMBL" id="HIU27916.1"/>
    </source>
</evidence>
<dbReference type="PANTHER" id="PTHR30314:SF3">
    <property type="entry name" value="MITOCHONDRIAL DIVISION PROTEIN FSZA"/>
    <property type="match status" value="1"/>
</dbReference>
<organism evidence="11 12">
    <name type="scientific">Candidatus Fimisoma avicola</name>
    <dbReference type="NCBI Taxonomy" id="2840826"/>
    <lineage>
        <taxon>Bacteria</taxon>
        <taxon>Bacillati</taxon>
        <taxon>Bacillota</taxon>
        <taxon>Clostridia</taxon>
        <taxon>Eubacteriales</taxon>
        <taxon>Candidatus Fimisoma</taxon>
    </lineage>
</organism>
<feature type="binding site" evidence="5">
    <location>
        <position position="139"/>
    </location>
    <ligand>
        <name>GTP</name>
        <dbReference type="ChEBI" id="CHEBI:37565"/>
    </ligand>
</feature>
<dbReference type="AlphaFoldDB" id="A0A9D1I3Y1"/>
<evidence type="ECO:0000256" key="6">
    <source>
        <dbReference type="NCBIfam" id="TIGR00065"/>
    </source>
</evidence>
<dbReference type="NCBIfam" id="TIGR00065">
    <property type="entry name" value="ftsZ"/>
    <property type="match status" value="1"/>
</dbReference>
<reference evidence="11" key="2">
    <citation type="journal article" date="2021" name="PeerJ">
        <title>Extensive microbial diversity within the chicken gut microbiome revealed by metagenomics and culture.</title>
        <authorList>
            <person name="Gilroy R."/>
            <person name="Ravi A."/>
            <person name="Getino M."/>
            <person name="Pursley I."/>
            <person name="Horton D.L."/>
            <person name="Alikhan N.F."/>
            <person name="Baker D."/>
            <person name="Gharbi K."/>
            <person name="Hall N."/>
            <person name="Watson M."/>
            <person name="Adriaenssens E.M."/>
            <person name="Foster-Nyarko E."/>
            <person name="Jarju S."/>
            <person name="Secka A."/>
            <person name="Antonio M."/>
            <person name="Oren A."/>
            <person name="Chaudhuri R.R."/>
            <person name="La Ragione R."/>
            <person name="Hildebrand F."/>
            <person name="Pallen M.J."/>
        </authorList>
    </citation>
    <scope>NUCLEOTIDE SEQUENCE</scope>
    <source>
        <strain evidence="11">11300</strain>
    </source>
</reference>
<evidence type="ECO:0000259" key="9">
    <source>
        <dbReference type="SMART" id="SM00864"/>
    </source>
</evidence>
<dbReference type="InterPro" id="IPR045061">
    <property type="entry name" value="FtsZ/CetZ"/>
</dbReference>
<gene>
    <name evidence="5 11" type="primary">ftsZ</name>
    <name evidence="11" type="ORF">IAD16_06015</name>
</gene>
<dbReference type="SMART" id="SM00865">
    <property type="entry name" value="Tubulin_C"/>
    <property type="match status" value="1"/>
</dbReference>
<dbReference type="PRINTS" id="PR00423">
    <property type="entry name" value="CELLDVISFTSZ"/>
</dbReference>
<name>A0A9D1I3Y1_9FIRM</name>
<dbReference type="EMBL" id="DVMO01000088">
    <property type="protein sequence ID" value="HIU27916.1"/>
    <property type="molecule type" value="Genomic_DNA"/>
</dbReference>
<dbReference type="CDD" id="cd02201">
    <property type="entry name" value="FtsZ_type1"/>
    <property type="match status" value="1"/>
</dbReference>
<dbReference type="InterPro" id="IPR008280">
    <property type="entry name" value="Tub_FtsZ_C"/>
</dbReference>
<dbReference type="SMART" id="SM00864">
    <property type="entry name" value="Tubulin"/>
    <property type="match status" value="1"/>
</dbReference>
<feature type="binding site" evidence="5">
    <location>
        <position position="187"/>
    </location>
    <ligand>
        <name>GTP</name>
        <dbReference type="ChEBI" id="CHEBI:37565"/>
    </ligand>
</feature>
<evidence type="ECO:0000256" key="2">
    <source>
        <dbReference type="ARBA" id="ARBA00022741"/>
    </source>
</evidence>
<reference evidence="11" key="1">
    <citation type="submission" date="2020-10" db="EMBL/GenBank/DDBJ databases">
        <authorList>
            <person name="Gilroy R."/>
        </authorList>
    </citation>
    <scope>NUCLEOTIDE SEQUENCE</scope>
    <source>
        <strain evidence="11">11300</strain>
    </source>
</reference>
<evidence type="ECO:0000256" key="8">
    <source>
        <dbReference type="SAM" id="MobiDB-lite"/>
    </source>
</evidence>
<comment type="function">
    <text evidence="5 7">Essential cell division protein that forms a contractile ring structure (Z ring) at the future cell division site. The regulation of the ring assembly controls the timing and the location of cell division. One of the functions of the FtsZ ring is to recruit other cell division proteins to the septum to produce a new cell wall between the dividing cells. Binds GTP and shows GTPase activity.</text>
</comment>
<dbReference type="Pfam" id="PF00091">
    <property type="entry name" value="Tubulin"/>
    <property type="match status" value="1"/>
</dbReference>
<evidence type="ECO:0000259" key="10">
    <source>
        <dbReference type="SMART" id="SM00865"/>
    </source>
</evidence>
<dbReference type="GO" id="GO:0043093">
    <property type="term" value="P:FtsZ-dependent cytokinesis"/>
    <property type="evidence" value="ECO:0007669"/>
    <property type="project" value="UniProtKB-UniRule"/>
</dbReference>
<dbReference type="GO" id="GO:0032153">
    <property type="term" value="C:cell division site"/>
    <property type="evidence" value="ECO:0007669"/>
    <property type="project" value="UniProtKB-UniRule"/>
</dbReference>
<evidence type="ECO:0000313" key="12">
    <source>
        <dbReference type="Proteomes" id="UP000824091"/>
    </source>
</evidence>
<feature type="binding site" evidence="5">
    <location>
        <begin position="21"/>
        <end position="25"/>
    </location>
    <ligand>
        <name>GTP</name>
        <dbReference type="ChEBI" id="CHEBI:37565"/>
    </ligand>
</feature>
<keyword evidence="2 5" id="KW-0547">Nucleotide-binding</keyword>
<keyword evidence="4 5" id="KW-0717">Septation</keyword>
<dbReference type="InterPro" id="IPR020805">
    <property type="entry name" value="Cell_div_FtsZ_CS"/>
</dbReference>
<dbReference type="SUPFAM" id="SSF52490">
    <property type="entry name" value="Tubulin nucleotide-binding domain-like"/>
    <property type="match status" value="1"/>
</dbReference>
<evidence type="ECO:0000256" key="7">
    <source>
        <dbReference type="RuleBase" id="RU000631"/>
    </source>
</evidence>
<dbReference type="PROSITE" id="PS01135">
    <property type="entry name" value="FTSZ_2"/>
    <property type="match status" value="1"/>
</dbReference>
<evidence type="ECO:0000256" key="5">
    <source>
        <dbReference type="HAMAP-Rule" id="MF_00909"/>
    </source>
</evidence>